<dbReference type="AlphaFoldDB" id="A0A7N0T0W6"/>
<accession>A0A7N0T0W6</accession>
<evidence type="ECO:0000313" key="1">
    <source>
        <dbReference type="EnsemblPlants" id="Kaladp0016s0255.1.v1.1.CDS.1"/>
    </source>
</evidence>
<name>A0A7N0T0W6_KALFE</name>
<protein>
    <submittedName>
        <fullName evidence="1">Uncharacterized protein</fullName>
    </submittedName>
</protein>
<proteinExistence type="predicted"/>
<reference evidence="1" key="1">
    <citation type="submission" date="2021-01" db="UniProtKB">
        <authorList>
            <consortium name="EnsemblPlants"/>
        </authorList>
    </citation>
    <scope>IDENTIFICATION</scope>
</reference>
<dbReference type="Gramene" id="Kaladp0016s0255.1.v1.1">
    <property type="protein sequence ID" value="Kaladp0016s0255.1.v1.1.CDS.1"/>
    <property type="gene ID" value="Kaladp0016s0255.v1.1"/>
</dbReference>
<dbReference type="Proteomes" id="UP000594263">
    <property type="component" value="Unplaced"/>
</dbReference>
<dbReference type="EnsemblPlants" id="Kaladp0016s0255.1.v1.1">
    <property type="protein sequence ID" value="Kaladp0016s0255.1.v1.1.CDS.1"/>
    <property type="gene ID" value="Kaladp0016s0255.v1.1"/>
</dbReference>
<keyword evidence="2" id="KW-1185">Reference proteome</keyword>
<evidence type="ECO:0000313" key="2">
    <source>
        <dbReference type="Proteomes" id="UP000594263"/>
    </source>
</evidence>
<organism evidence="1 2">
    <name type="scientific">Kalanchoe fedtschenkoi</name>
    <name type="common">Lavender scallops</name>
    <name type="synonym">South American air plant</name>
    <dbReference type="NCBI Taxonomy" id="63787"/>
    <lineage>
        <taxon>Eukaryota</taxon>
        <taxon>Viridiplantae</taxon>
        <taxon>Streptophyta</taxon>
        <taxon>Embryophyta</taxon>
        <taxon>Tracheophyta</taxon>
        <taxon>Spermatophyta</taxon>
        <taxon>Magnoliopsida</taxon>
        <taxon>eudicotyledons</taxon>
        <taxon>Gunneridae</taxon>
        <taxon>Pentapetalae</taxon>
        <taxon>Saxifragales</taxon>
        <taxon>Crassulaceae</taxon>
        <taxon>Kalanchoe</taxon>
    </lineage>
</organism>
<sequence>MPRLGSPVHGSGWLLARLLRPLDGLEATDPVQIWPDLAELGQIRSINFEKSSLTRVARHSW</sequence>